<dbReference type="PANTHER" id="PTHR30528:SF0">
    <property type="entry name" value="CYTOPLASMIC PROTEIN"/>
    <property type="match status" value="1"/>
</dbReference>
<dbReference type="EMBL" id="CP019607">
    <property type="protein sequence ID" value="AQP50271.1"/>
    <property type="molecule type" value="Genomic_DNA"/>
</dbReference>
<reference evidence="1 2" key="1">
    <citation type="journal article" date="2008" name="Int. J. Syst. Evol. Microbiol.">
        <title>Tessaracoccus flavescens sp. nov., isolated from marine sediment.</title>
        <authorList>
            <person name="Lee D.W."/>
            <person name="Lee S.D."/>
        </authorList>
    </citation>
    <scope>NUCLEOTIDE SEQUENCE [LARGE SCALE GENOMIC DNA]</scope>
    <source>
        <strain evidence="1 2">SST-39T</strain>
    </source>
</reference>
<dbReference type="PANTHER" id="PTHR30528">
    <property type="entry name" value="CYTOPLASMIC PROTEIN"/>
    <property type="match status" value="1"/>
</dbReference>
<dbReference type="AlphaFoldDB" id="A0A1Q2CW31"/>
<dbReference type="InterPro" id="IPR009351">
    <property type="entry name" value="AlkZ-like"/>
</dbReference>
<dbReference type="KEGG" id="tfa:BW733_04895"/>
<dbReference type="STRING" id="399497.BW733_04895"/>
<dbReference type="RefSeq" id="WP_077348397.1">
    <property type="nucleotide sequence ID" value="NZ_CP019607.1"/>
</dbReference>
<proteinExistence type="predicted"/>
<name>A0A1Q2CW31_9ACTN</name>
<dbReference type="Proteomes" id="UP000188235">
    <property type="component" value="Chromosome"/>
</dbReference>
<dbReference type="OrthoDB" id="9787207at2"/>
<evidence type="ECO:0000313" key="2">
    <source>
        <dbReference type="Proteomes" id="UP000188235"/>
    </source>
</evidence>
<evidence type="ECO:0000313" key="1">
    <source>
        <dbReference type="EMBL" id="AQP50271.1"/>
    </source>
</evidence>
<evidence type="ECO:0008006" key="3">
    <source>
        <dbReference type="Google" id="ProtNLM"/>
    </source>
</evidence>
<keyword evidence="2" id="KW-1185">Reference proteome</keyword>
<organism evidence="1 2">
    <name type="scientific">Tessaracoccus flavescens</name>
    <dbReference type="NCBI Taxonomy" id="399497"/>
    <lineage>
        <taxon>Bacteria</taxon>
        <taxon>Bacillati</taxon>
        <taxon>Actinomycetota</taxon>
        <taxon>Actinomycetes</taxon>
        <taxon>Propionibacteriales</taxon>
        <taxon>Propionibacteriaceae</taxon>
        <taxon>Tessaracoccus</taxon>
    </lineage>
</organism>
<dbReference type="Pfam" id="PF06224">
    <property type="entry name" value="AlkZ-like"/>
    <property type="match status" value="2"/>
</dbReference>
<protein>
    <recommendedName>
        <fullName evidence="3">Winged helix DNA-binding domain-containing protein</fullName>
    </recommendedName>
</protein>
<gene>
    <name evidence="1" type="ORF">BW733_04895</name>
</gene>
<accession>A0A1Q2CW31</accession>
<sequence length="360" mass="39655">METLTKEQGRAAAVRAQQLDGEQRDDLLAVVSALTHLPVNVTDIVAPSAEHIAYTRLGESISFDDVRRAAEVELSLFEHLDQPIPTEPLNILLRPVSDLPLLRGEMEAWAETHPRTAAWVEANAGFRDDVLETLRMDGPVPQPDIEDTATVPFRSSGWNTSRNVAMMLEALQGSGDVAVAERRGAVRVWDLASRILPEVEALGREEASAELDRRRLVSLGLARPKWVGDAGREVRVEGTRGLWRLAPDAELGPVAPRVSVLSPLDRLLLPRTRMRDLWGFDYALEQYTPAAKRRWGAFALPVLHGADLVGKVDARSDREAGLLRVAALHWDVEADAALRGGVAEELERFAAWLGLGLRLP</sequence>